<protein>
    <submittedName>
        <fullName evidence="2">Uncharacterized protein</fullName>
    </submittedName>
</protein>
<proteinExistence type="predicted"/>
<dbReference type="EMBL" id="JAYWIO010000002">
    <property type="protein sequence ID" value="KAK7281513.1"/>
    <property type="molecule type" value="Genomic_DNA"/>
</dbReference>
<accession>A0AAN9IHY9</accession>
<comment type="caution">
    <text evidence="2">The sequence shown here is derived from an EMBL/GenBank/DDBJ whole genome shotgun (WGS) entry which is preliminary data.</text>
</comment>
<name>A0AAN9IHY9_CROPI</name>
<organism evidence="2 3">
    <name type="scientific">Crotalaria pallida</name>
    <name type="common">Smooth rattlebox</name>
    <name type="synonym">Crotalaria striata</name>
    <dbReference type="NCBI Taxonomy" id="3830"/>
    <lineage>
        <taxon>Eukaryota</taxon>
        <taxon>Viridiplantae</taxon>
        <taxon>Streptophyta</taxon>
        <taxon>Embryophyta</taxon>
        <taxon>Tracheophyta</taxon>
        <taxon>Spermatophyta</taxon>
        <taxon>Magnoliopsida</taxon>
        <taxon>eudicotyledons</taxon>
        <taxon>Gunneridae</taxon>
        <taxon>Pentapetalae</taxon>
        <taxon>rosids</taxon>
        <taxon>fabids</taxon>
        <taxon>Fabales</taxon>
        <taxon>Fabaceae</taxon>
        <taxon>Papilionoideae</taxon>
        <taxon>50 kb inversion clade</taxon>
        <taxon>genistoids sensu lato</taxon>
        <taxon>core genistoids</taxon>
        <taxon>Crotalarieae</taxon>
        <taxon>Crotalaria</taxon>
    </lineage>
</organism>
<dbReference type="Proteomes" id="UP001372338">
    <property type="component" value="Unassembled WGS sequence"/>
</dbReference>
<reference evidence="2 3" key="1">
    <citation type="submission" date="2024-01" db="EMBL/GenBank/DDBJ databases">
        <title>The genomes of 5 underutilized Papilionoideae crops provide insights into root nodulation and disease resistanc.</title>
        <authorList>
            <person name="Yuan L."/>
        </authorList>
    </citation>
    <scope>NUCLEOTIDE SEQUENCE [LARGE SCALE GENOMIC DNA]</scope>
    <source>
        <strain evidence="2">ZHUSHIDOU_FW_LH</strain>
        <tissue evidence="2">Leaf</tissue>
    </source>
</reference>
<evidence type="ECO:0000256" key="1">
    <source>
        <dbReference type="SAM" id="MobiDB-lite"/>
    </source>
</evidence>
<evidence type="ECO:0000313" key="2">
    <source>
        <dbReference type="EMBL" id="KAK7281513.1"/>
    </source>
</evidence>
<evidence type="ECO:0000313" key="3">
    <source>
        <dbReference type="Proteomes" id="UP001372338"/>
    </source>
</evidence>
<gene>
    <name evidence="2" type="ORF">RIF29_09576</name>
</gene>
<sequence>MEVMVAPGSSTGFTNNVIGSKEKEQLNFHGGGGASSGSNMQSRCHRRHLRVHHLPASPTVVAPSSLAARKAPTRHCLLLRV</sequence>
<keyword evidence="3" id="KW-1185">Reference proteome</keyword>
<feature type="region of interest" description="Disordered" evidence="1">
    <location>
        <begin position="25"/>
        <end position="45"/>
    </location>
</feature>
<dbReference type="AlphaFoldDB" id="A0AAN9IHY9"/>